<keyword evidence="3" id="KW-1003">Cell membrane</keyword>
<keyword evidence="9" id="KW-0282">Flagellum</keyword>
<keyword evidence="4" id="KW-0145">Chemotaxis</keyword>
<feature type="domain" description="Flagellar motor switch protein FliN-like C-terminal" evidence="7">
    <location>
        <begin position="309"/>
        <end position="379"/>
    </location>
</feature>
<dbReference type="InterPro" id="IPR007597">
    <property type="entry name" value="CheC"/>
</dbReference>
<dbReference type="Pfam" id="PF04509">
    <property type="entry name" value="CheC"/>
    <property type="match status" value="2"/>
</dbReference>
<dbReference type="GO" id="GO:0016787">
    <property type="term" value="F:hydrolase activity"/>
    <property type="evidence" value="ECO:0007669"/>
    <property type="project" value="InterPro"/>
</dbReference>
<dbReference type="PANTHER" id="PTHR43484:SF1">
    <property type="entry name" value="FLAGELLAR MOTOR SWITCH PROTEIN FLIN"/>
    <property type="match status" value="1"/>
</dbReference>
<protein>
    <submittedName>
        <fullName evidence="9">Flagellar motor switch phosphatase FliY</fullName>
    </submittedName>
</protein>
<dbReference type="PRINTS" id="PR00956">
    <property type="entry name" value="FLGMOTORFLIN"/>
</dbReference>
<dbReference type="Proteomes" id="UP000285456">
    <property type="component" value="Unassembled WGS sequence"/>
</dbReference>
<evidence type="ECO:0000256" key="3">
    <source>
        <dbReference type="ARBA" id="ARBA00022475"/>
    </source>
</evidence>
<dbReference type="GO" id="GO:0005886">
    <property type="term" value="C:plasma membrane"/>
    <property type="evidence" value="ECO:0007669"/>
    <property type="project" value="UniProtKB-SubCell"/>
</dbReference>
<feature type="domain" description="CheC-like protein" evidence="8">
    <location>
        <begin position="36"/>
        <end position="70"/>
    </location>
</feature>
<name>A0A417YK71_9BACI</name>
<dbReference type="NCBIfam" id="NF005995">
    <property type="entry name" value="PRK08119.1"/>
    <property type="match status" value="1"/>
</dbReference>
<dbReference type="RefSeq" id="WP_118888922.1">
    <property type="nucleotide sequence ID" value="NZ_JAMAWL010000001.1"/>
</dbReference>
<dbReference type="GO" id="GO:0006935">
    <property type="term" value="P:chemotaxis"/>
    <property type="evidence" value="ECO:0007669"/>
    <property type="project" value="UniProtKB-KW"/>
</dbReference>
<dbReference type="AlphaFoldDB" id="A0A417YK71"/>
<evidence type="ECO:0000256" key="4">
    <source>
        <dbReference type="ARBA" id="ARBA00022500"/>
    </source>
</evidence>
<keyword evidence="9" id="KW-0969">Cilium</keyword>
<keyword evidence="9" id="KW-0966">Cell projection</keyword>
<evidence type="ECO:0000259" key="7">
    <source>
        <dbReference type="Pfam" id="PF01052"/>
    </source>
</evidence>
<dbReference type="GO" id="GO:0003774">
    <property type="term" value="F:cytoskeletal motor activity"/>
    <property type="evidence" value="ECO:0007669"/>
    <property type="project" value="InterPro"/>
</dbReference>
<keyword evidence="5" id="KW-0283">Flagellar rotation</keyword>
<dbReference type="GO" id="GO:0009425">
    <property type="term" value="C:bacterial-type flagellum basal body"/>
    <property type="evidence" value="ECO:0007669"/>
    <property type="project" value="InterPro"/>
</dbReference>
<comment type="subcellular location">
    <subcellularLocation>
        <location evidence="1">Cell membrane</location>
        <topology evidence="1">Peripheral membrane protein</topology>
        <orientation evidence="1">Cytoplasmic side</orientation>
    </subcellularLocation>
</comment>
<evidence type="ECO:0000256" key="5">
    <source>
        <dbReference type="ARBA" id="ARBA00022779"/>
    </source>
</evidence>
<feature type="domain" description="CheC-like protein" evidence="8">
    <location>
        <begin position="132"/>
        <end position="167"/>
    </location>
</feature>
<dbReference type="SUPFAM" id="SSF101801">
    <property type="entry name" value="Surface presentation of antigens (SPOA)"/>
    <property type="match status" value="1"/>
</dbReference>
<evidence type="ECO:0000313" key="10">
    <source>
        <dbReference type="Proteomes" id="UP000285456"/>
    </source>
</evidence>
<dbReference type="GO" id="GO:0071973">
    <property type="term" value="P:bacterial-type flagellum-dependent cell motility"/>
    <property type="evidence" value="ECO:0007669"/>
    <property type="project" value="InterPro"/>
</dbReference>
<evidence type="ECO:0000256" key="2">
    <source>
        <dbReference type="ARBA" id="ARBA00009226"/>
    </source>
</evidence>
<dbReference type="InterPro" id="IPR036429">
    <property type="entry name" value="SpoA-like_sf"/>
</dbReference>
<gene>
    <name evidence="9" type="primary">fliY</name>
    <name evidence="9" type="ORF">D1B32_06215</name>
</gene>
<dbReference type="EMBL" id="QWEH01000003">
    <property type="protein sequence ID" value="RHW33632.1"/>
    <property type="molecule type" value="Genomic_DNA"/>
</dbReference>
<dbReference type="InterPro" id="IPR012826">
    <property type="entry name" value="FliN"/>
</dbReference>
<accession>A0A417YK71</accession>
<dbReference type="PANTHER" id="PTHR43484">
    <property type="match status" value="1"/>
</dbReference>
<dbReference type="CDD" id="cd17907">
    <property type="entry name" value="FliY_FliN-Y"/>
    <property type="match status" value="1"/>
</dbReference>
<dbReference type="Gene3D" id="3.40.1550.10">
    <property type="entry name" value="CheC-like"/>
    <property type="match status" value="1"/>
</dbReference>
<dbReference type="InterPro" id="IPR001543">
    <property type="entry name" value="FliN-like_C"/>
</dbReference>
<dbReference type="InterPro" id="IPR028976">
    <property type="entry name" value="CheC-like_sf"/>
</dbReference>
<keyword evidence="10" id="KW-1185">Reference proteome</keyword>
<evidence type="ECO:0000256" key="1">
    <source>
        <dbReference type="ARBA" id="ARBA00004413"/>
    </source>
</evidence>
<evidence type="ECO:0000256" key="6">
    <source>
        <dbReference type="ARBA" id="ARBA00023136"/>
    </source>
</evidence>
<reference evidence="9 10" key="1">
    <citation type="journal article" date="2007" name="Int. J. Syst. Evol. Microbiol.">
        <title>Oceanobacillus profundus sp. nov., isolated from a deep-sea sediment core.</title>
        <authorList>
            <person name="Kim Y.G."/>
            <person name="Choi D.H."/>
            <person name="Hyun S."/>
            <person name="Cho B.C."/>
        </authorList>
    </citation>
    <scope>NUCLEOTIDE SEQUENCE [LARGE SCALE GENOMIC DNA]</scope>
    <source>
        <strain evidence="9 10">DSM 18246</strain>
    </source>
</reference>
<evidence type="ECO:0000313" key="9">
    <source>
        <dbReference type="EMBL" id="RHW33632.1"/>
    </source>
</evidence>
<sequence>MMNDGMLSQEEIDALLNISDEDKSDENKQSYLSDIEIDALGEIGNISFGSSATTLSTLLNQKVEITTPIVDVIERTDIGDEFTFEPVSIQVNYIEGFTGKNVFVIKAGDAAIIANIMLGGDGTNPDSELNEIHLSAVQEAMNQMMGAAATSMSTVFNKRVDISPPSILDEEVTGVKNEDVFDEEVYVKVFFKLTVGNLINSNMMQLIPLRFAKELVNELLNGSEEHAIEKKESAATLEAEIPVTENSVAKQQEQAVYNNSLQAETRDDPAEPQYLGHKVTSSHAEVHQAAFSDFEKVELNTGQQRNLDMLLDIPLKVTVELGRTKKSINDILELASGSIIELDKLAGEPVDILVNDKLVAEGEVVVIEENFGVRVTDIISQYDRIRNLK</sequence>
<evidence type="ECO:0000259" key="8">
    <source>
        <dbReference type="Pfam" id="PF04509"/>
    </source>
</evidence>
<dbReference type="SUPFAM" id="SSF103039">
    <property type="entry name" value="CheC-like"/>
    <property type="match status" value="1"/>
</dbReference>
<proteinExistence type="inferred from homology"/>
<dbReference type="Gene3D" id="2.30.330.10">
    <property type="entry name" value="SpoA-like"/>
    <property type="match status" value="1"/>
</dbReference>
<keyword evidence="6" id="KW-0472">Membrane</keyword>
<dbReference type="NCBIfam" id="TIGR02480">
    <property type="entry name" value="fliN"/>
    <property type="match status" value="1"/>
</dbReference>
<organism evidence="9 10">
    <name type="scientific">Oceanobacillus profundus</name>
    <dbReference type="NCBI Taxonomy" id="372463"/>
    <lineage>
        <taxon>Bacteria</taxon>
        <taxon>Bacillati</taxon>
        <taxon>Bacillota</taxon>
        <taxon>Bacilli</taxon>
        <taxon>Bacillales</taxon>
        <taxon>Bacillaceae</taxon>
        <taxon>Oceanobacillus</taxon>
    </lineage>
</organism>
<dbReference type="InterPro" id="IPR051469">
    <property type="entry name" value="FliN/MopA/SpaO"/>
</dbReference>
<comment type="caution">
    <text evidence="9">The sequence shown here is derived from an EMBL/GenBank/DDBJ whole genome shotgun (WGS) entry which is preliminary data.</text>
</comment>
<comment type="similarity">
    <text evidence="2">Belongs to the FliN/MopA/SpaO family.</text>
</comment>
<dbReference type="OrthoDB" id="9773459at2"/>
<dbReference type="InterPro" id="IPR001172">
    <property type="entry name" value="FliN_T3SS_HrcQb"/>
</dbReference>
<dbReference type="Pfam" id="PF01052">
    <property type="entry name" value="FliMN_C"/>
    <property type="match status" value="1"/>
</dbReference>